<comment type="caution">
    <text evidence="1">The sequence shown here is derived from an EMBL/GenBank/DDBJ whole genome shotgun (WGS) entry which is preliminary data.</text>
</comment>
<protein>
    <recommendedName>
        <fullName evidence="3">Morphogenetic protein</fullName>
    </recommendedName>
</protein>
<dbReference type="EMBL" id="LXSF01000012">
    <property type="protein sequence ID" value="OAM15255.1"/>
    <property type="molecule type" value="Genomic_DNA"/>
</dbReference>
<organism evidence="1 2">
    <name type="scientific">Eikenella corrodens</name>
    <dbReference type="NCBI Taxonomy" id="539"/>
    <lineage>
        <taxon>Bacteria</taxon>
        <taxon>Pseudomonadati</taxon>
        <taxon>Pseudomonadota</taxon>
        <taxon>Betaproteobacteria</taxon>
        <taxon>Neisseriales</taxon>
        <taxon>Neisseriaceae</taxon>
        <taxon>Eikenella</taxon>
    </lineage>
</organism>
<proteinExistence type="predicted"/>
<evidence type="ECO:0000313" key="2">
    <source>
        <dbReference type="Proteomes" id="UP000078003"/>
    </source>
</evidence>
<name>A0A1A9R9C8_EIKCO</name>
<sequence>MKERPILFSGPMVRAILEGRKTQTRRIVNPQPKNRRGGRWMYCYESMNKKLEGSFYYSWPDKKNGNCFSERGPESQITYRCPYGQVGDRLWVREAWAVHPETGSLLYRADDNAPENTRWKPSIHMPRKHSRILLEMTSIRVERLQTISWEDALAEGTDNDQATTNAVGSFVKYWDYINGAEAWDMNPWVWVIGFKKVEV</sequence>
<accession>A0A1A9R9C8</accession>
<evidence type="ECO:0008006" key="3">
    <source>
        <dbReference type="Google" id="ProtNLM"/>
    </source>
</evidence>
<dbReference type="RefSeq" id="WP_064104677.1">
    <property type="nucleotide sequence ID" value="NZ_LXSF01000012.1"/>
</dbReference>
<evidence type="ECO:0000313" key="1">
    <source>
        <dbReference type="EMBL" id="OAM15255.1"/>
    </source>
</evidence>
<dbReference type="Proteomes" id="UP000078003">
    <property type="component" value="Unassembled WGS sequence"/>
</dbReference>
<reference evidence="2" key="1">
    <citation type="submission" date="2016-05" db="EMBL/GenBank/DDBJ databases">
        <title>Draft genome of Corynebacterium afermentans subsp. afermentans LCDC 88199T.</title>
        <authorList>
            <person name="Bernier A.-M."/>
            <person name="Bernard K."/>
        </authorList>
    </citation>
    <scope>NUCLEOTIDE SEQUENCE [LARGE SCALE GENOMIC DNA]</scope>
    <source>
        <strain evidence="2">NML01-0328</strain>
    </source>
</reference>
<dbReference type="AlphaFoldDB" id="A0A1A9R9C8"/>
<gene>
    <name evidence="1" type="ORF">A7P85_08725</name>
</gene>